<dbReference type="EMBL" id="JAURVH010001528">
    <property type="protein sequence ID" value="KAK5910994.1"/>
    <property type="molecule type" value="Genomic_DNA"/>
</dbReference>
<proteinExistence type="predicted"/>
<protein>
    <submittedName>
        <fullName evidence="3">Uncharacterized protein</fullName>
    </submittedName>
</protein>
<evidence type="ECO:0000256" key="2">
    <source>
        <dbReference type="SAM" id="SignalP"/>
    </source>
</evidence>
<organism evidence="3 4">
    <name type="scientific">Champsocephalus gunnari</name>
    <name type="common">Mackerel icefish</name>
    <dbReference type="NCBI Taxonomy" id="52237"/>
    <lineage>
        <taxon>Eukaryota</taxon>
        <taxon>Metazoa</taxon>
        <taxon>Chordata</taxon>
        <taxon>Craniata</taxon>
        <taxon>Vertebrata</taxon>
        <taxon>Euteleostomi</taxon>
        <taxon>Actinopterygii</taxon>
        <taxon>Neopterygii</taxon>
        <taxon>Teleostei</taxon>
        <taxon>Neoteleostei</taxon>
        <taxon>Acanthomorphata</taxon>
        <taxon>Eupercaria</taxon>
        <taxon>Perciformes</taxon>
        <taxon>Notothenioidei</taxon>
        <taxon>Channichthyidae</taxon>
        <taxon>Champsocephalus</taxon>
    </lineage>
</organism>
<keyword evidence="4" id="KW-1185">Reference proteome</keyword>
<evidence type="ECO:0000313" key="4">
    <source>
        <dbReference type="Proteomes" id="UP001331515"/>
    </source>
</evidence>
<keyword evidence="2" id="KW-0732">Signal</keyword>
<accession>A0AAN8CX01</accession>
<sequence length="120" mass="12184">MENTKMMVLSACLIFMILGCTQEEPVANATVTSNNTTPPLGHTSGPLISNNLSAPSTAGLPPPTTTTTTPITSSRQPTKSSGASSPAHTCHHLSSAATSASFFGPCSQVLVTVLIGCALL</sequence>
<feature type="chain" id="PRO_5043029547" evidence="2">
    <location>
        <begin position="24"/>
        <end position="120"/>
    </location>
</feature>
<dbReference type="PROSITE" id="PS51257">
    <property type="entry name" value="PROKAR_LIPOPROTEIN"/>
    <property type="match status" value="1"/>
</dbReference>
<feature type="region of interest" description="Disordered" evidence="1">
    <location>
        <begin position="30"/>
        <end position="90"/>
    </location>
</feature>
<evidence type="ECO:0000313" key="3">
    <source>
        <dbReference type="EMBL" id="KAK5910994.1"/>
    </source>
</evidence>
<feature type="compositionally biased region" description="Low complexity" evidence="1">
    <location>
        <begin position="30"/>
        <end position="39"/>
    </location>
</feature>
<feature type="signal peptide" evidence="2">
    <location>
        <begin position="1"/>
        <end position="23"/>
    </location>
</feature>
<evidence type="ECO:0000256" key="1">
    <source>
        <dbReference type="SAM" id="MobiDB-lite"/>
    </source>
</evidence>
<dbReference type="AlphaFoldDB" id="A0AAN8CX01"/>
<gene>
    <name evidence="3" type="ORF">CgunFtcFv8_005206</name>
</gene>
<feature type="compositionally biased region" description="Low complexity" evidence="1">
    <location>
        <begin position="55"/>
        <end position="78"/>
    </location>
</feature>
<comment type="caution">
    <text evidence="3">The sequence shown here is derived from an EMBL/GenBank/DDBJ whole genome shotgun (WGS) entry which is preliminary data.</text>
</comment>
<dbReference type="Proteomes" id="UP001331515">
    <property type="component" value="Unassembled WGS sequence"/>
</dbReference>
<name>A0AAN8CX01_CHAGU</name>
<reference evidence="3 4" key="1">
    <citation type="journal article" date="2023" name="Mol. Biol. Evol.">
        <title>Genomics of Secondarily Temperate Adaptation in the Only Non-Antarctic Icefish.</title>
        <authorList>
            <person name="Rivera-Colon A.G."/>
            <person name="Rayamajhi N."/>
            <person name="Minhas B.F."/>
            <person name="Madrigal G."/>
            <person name="Bilyk K.T."/>
            <person name="Yoon V."/>
            <person name="Hune M."/>
            <person name="Gregory S."/>
            <person name="Cheng C.H.C."/>
            <person name="Catchen J.M."/>
        </authorList>
    </citation>
    <scope>NUCLEOTIDE SEQUENCE [LARGE SCALE GENOMIC DNA]</scope>
    <source>
        <tissue evidence="3">White muscle</tissue>
    </source>
</reference>